<dbReference type="AlphaFoldDB" id="A0AA39XIS8"/>
<evidence type="ECO:0000313" key="2">
    <source>
        <dbReference type="Proteomes" id="UP001174934"/>
    </source>
</evidence>
<gene>
    <name evidence="1" type="ORF">B0T17DRAFT_513349</name>
</gene>
<reference evidence="1" key="1">
    <citation type="submission" date="2023-06" db="EMBL/GenBank/DDBJ databases">
        <title>Genome-scale phylogeny and comparative genomics of the fungal order Sordariales.</title>
        <authorList>
            <consortium name="Lawrence Berkeley National Laboratory"/>
            <person name="Hensen N."/>
            <person name="Bonometti L."/>
            <person name="Westerberg I."/>
            <person name="Brannstrom I.O."/>
            <person name="Guillou S."/>
            <person name="Cros-Aarteil S."/>
            <person name="Calhoun S."/>
            <person name="Haridas S."/>
            <person name="Kuo A."/>
            <person name="Mondo S."/>
            <person name="Pangilinan J."/>
            <person name="Riley R."/>
            <person name="LaButti K."/>
            <person name="Andreopoulos B."/>
            <person name="Lipzen A."/>
            <person name="Chen C."/>
            <person name="Yanf M."/>
            <person name="Daum C."/>
            <person name="Ng V."/>
            <person name="Clum A."/>
            <person name="Steindorff A."/>
            <person name="Ohm R."/>
            <person name="Martin F."/>
            <person name="Silar P."/>
            <person name="Natvig D."/>
            <person name="Lalanne C."/>
            <person name="Gautier V."/>
            <person name="Ament-velasquez S.L."/>
            <person name="Kruys A."/>
            <person name="Hutchinson M.I."/>
            <person name="Powell A.J."/>
            <person name="Barry K."/>
            <person name="Miller A.N."/>
            <person name="Grigoriev I.V."/>
            <person name="Debuchy R."/>
            <person name="Gladieux P."/>
            <person name="Thoren M.H."/>
            <person name="Johannesson H."/>
        </authorList>
    </citation>
    <scope>NUCLEOTIDE SEQUENCE</scope>
    <source>
        <strain evidence="1">SMH3391-2</strain>
    </source>
</reference>
<name>A0AA39XIS8_9PEZI</name>
<organism evidence="1 2">
    <name type="scientific">Bombardia bombarda</name>
    <dbReference type="NCBI Taxonomy" id="252184"/>
    <lineage>
        <taxon>Eukaryota</taxon>
        <taxon>Fungi</taxon>
        <taxon>Dikarya</taxon>
        <taxon>Ascomycota</taxon>
        <taxon>Pezizomycotina</taxon>
        <taxon>Sordariomycetes</taxon>
        <taxon>Sordariomycetidae</taxon>
        <taxon>Sordariales</taxon>
        <taxon>Lasiosphaeriaceae</taxon>
        <taxon>Bombardia</taxon>
    </lineage>
</organism>
<proteinExistence type="predicted"/>
<comment type="caution">
    <text evidence="1">The sequence shown here is derived from an EMBL/GenBank/DDBJ whole genome shotgun (WGS) entry which is preliminary data.</text>
</comment>
<protein>
    <submittedName>
        <fullName evidence="1">Uncharacterized protein</fullName>
    </submittedName>
</protein>
<dbReference type="EMBL" id="JAULSR010000001">
    <property type="protein sequence ID" value="KAK0634435.1"/>
    <property type="molecule type" value="Genomic_DNA"/>
</dbReference>
<evidence type="ECO:0000313" key="1">
    <source>
        <dbReference type="EMBL" id="KAK0634435.1"/>
    </source>
</evidence>
<accession>A0AA39XIS8</accession>
<dbReference type="Proteomes" id="UP001174934">
    <property type="component" value="Unassembled WGS sequence"/>
</dbReference>
<sequence length="73" mass="8690">MHACNKGPLILYRTNVCRWQSRPTRLLLRQCFFLYSVSANRLPYAYQPHPWQSVIPLREEVYCVLSPFFDSVI</sequence>
<keyword evidence="2" id="KW-1185">Reference proteome</keyword>